<dbReference type="Gene3D" id="3.30.420.610">
    <property type="entry name" value="LOTUS domain-like"/>
    <property type="match status" value="2"/>
</dbReference>
<evidence type="ECO:0000256" key="1">
    <source>
        <dbReference type="SAM" id="MobiDB-lite"/>
    </source>
</evidence>
<dbReference type="EMBL" id="LRGB01002978">
    <property type="protein sequence ID" value="KZS05275.1"/>
    <property type="molecule type" value="Genomic_DNA"/>
</dbReference>
<name>A0A162DB72_9CRUS</name>
<dbReference type="Proteomes" id="UP000076858">
    <property type="component" value="Unassembled WGS sequence"/>
</dbReference>
<evidence type="ECO:0000313" key="4">
    <source>
        <dbReference type="Proteomes" id="UP000076858"/>
    </source>
</evidence>
<dbReference type="CDD" id="cd08824">
    <property type="entry name" value="LOTUS"/>
    <property type="match status" value="2"/>
</dbReference>
<feature type="compositionally biased region" description="Polar residues" evidence="1">
    <location>
        <begin position="365"/>
        <end position="375"/>
    </location>
</feature>
<dbReference type="InterPro" id="IPR034191">
    <property type="entry name" value="MARF1_RRM2"/>
</dbReference>
<dbReference type="GO" id="GO:0003676">
    <property type="term" value="F:nucleic acid binding"/>
    <property type="evidence" value="ECO:0007669"/>
    <property type="project" value="InterPro"/>
</dbReference>
<organism evidence="3 4">
    <name type="scientific">Daphnia magna</name>
    <dbReference type="NCBI Taxonomy" id="35525"/>
    <lineage>
        <taxon>Eukaryota</taxon>
        <taxon>Metazoa</taxon>
        <taxon>Ecdysozoa</taxon>
        <taxon>Arthropoda</taxon>
        <taxon>Crustacea</taxon>
        <taxon>Branchiopoda</taxon>
        <taxon>Diplostraca</taxon>
        <taxon>Cladocera</taxon>
        <taxon>Anomopoda</taxon>
        <taxon>Daphniidae</taxon>
        <taxon>Daphnia</taxon>
    </lineage>
</organism>
<dbReference type="InterPro" id="IPR045602">
    <property type="entry name" value="MARF1_LOTUS"/>
</dbReference>
<keyword evidence="4" id="KW-1185">Reference proteome</keyword>
<dbReference type="CDD" id="cd12256">
    <property type="entry name" value="RRM2_LKAP"/>
    <property type="match status" value="1"/>
</dbReference>
<dbReference type="Pfam" id="PF12872">
    <property type="entry name" value="OST-HTH"/>
    <property type="match status" value="4"/>
</dbReference>
<feature type="domain" description="HTH OST-type" evidence="2">
    <location>
        <begin position="839"/>
        <end position="918"/>
    </location>
</feature>
<gene>
    <name evidence="3" type="ORF">APZ42_031615</name>
</gene>
<accession>A0A162DB72</accession>
<feature type="domain" description="HTH OST-type" evidence="2">
    <location>
        <begin position="524"/>
        <end position="599"/>
    </location>
</feature>
<proteinExistence type="predicted"/>
<dbReference type="PROSITE" id="PS51644">
    <property type="entry name" value="HTH_OST"/>
    <property type="match status" value="3"/>
</dbReference>
<feature type="domain" description="HTH OST-type" evidence="2">
    <location>
        <begin position="600"/>
        <end position="676"/>
    </location>
</feature>
<dbReference type="Gene3D" id="3.30.70.330">
    <property type="match status" value="1"/>
</dbReference>
<protein>
    <submittedName>
        <fullName evidence="3">Limkain-B1</fullName>
    </submittedName>
</protein>
<evidence type="ECO:0000313" key="3">
    <source>
        <dbReference type="EMBL" id="KZS05275.1"/>
    </source>
</evidence>
<sequence length="1035" mass="116076">MQGEDVFGKKISIDYRRSPYQSTAVPRTPNDLNVVHPHTKEMIGGTCKRHFTPFPPPPNPAKVAPPRLLNLRPRSANREEKEALLGYEERCTKMTEQAIVDDTFRRAVLDADGPNRWDYYRTPSEYLVEKTPQGHRRIRAQHQSTLNSKIQDNHVDGKAENRAAYIPFPAPSSETPIQTCAAAPAQSSFSAMQSPACALSSVSPVAVDLHVTNLDQSIGAKEMKTLITSVFKQHVMVMNVTVHLQSDGHLAAIVRVPSIQDAQYCVCQLHRRKLGSKRIMIAYDQSSYGSGPGRSVPTPLQIRAQVNALLAEIPQRRLPLFKFRELYEQRYTTSVSLADLHRLRDILHVTDDIHGRCVVFLQNQHPPKSQQSSGDESNKDVTMLPRSNSSTSEPELSVSEMPRCPLHDPIPNHVSHGWAELEPSPELPLVFSTLHQISLHTHCLLQSHGGTIPLASLARCYEMEIGELNVNEEKGVPLEHLISCVKGVGIVAVAGHKRLQWSGKNDQMSNNEPLQSLNPSLLPQMSLLCRELVDLLKMAPQSRIPFSKFIPAYHHHFGRQCRVADYGYTRLIDLLESLSHVVQILGEGSRRHVTLSHKAQMKRFTSDLLRNLKAQASKQMNVSVFPALYEKTLGRPFDPRDYGLCHLSDLLAQVVEASVVVMTTADGEEIIALPKREQTLDEVERTKQFALELVELFESIPETVQVFELDNEIEKYVQLTIKQRMKILSDQVTWLVRNHTGHQPLLLNYLPDAFRIHYGFALKPEQYDARSLDELITKLRNHVQVVYSERGAELALIDQTALSQAKFRVVSILYPVLDGSMALRKLLEKYKNTYGQECPLNFLTDYMEDIVIVHILLNENGGRLLLVNLETSYLERFGVQCRPSYYGHSSMISLLQSILHLIVIRGKGPKRVITLHKEMAGLIPPHAPPAPKPSGIKPPAHWLIQPPENKPVNQEDINPYDKGGMCEDLKQFFNSSSASPLIEDAASGPGIPPPASLLPRPSLIMTSRVEGMASKSPVRSRIAAQFRTPAIKPLN</sequence>
<evidence type="ECO:0000259" key="2">
    <source>
        <dbReference type="PROSITE" id="PS51644"/>
    </source>
</evidence>
<dbReference type="InterPro" id="IPR041966">
    <property type="entry name" value="LOTUS-like"/>
</dbReference>
<dbReference type="InterPro" id="IPR025605">
    <property type="entry name" value="OST-HTH/LOTUS_dom"/>
</dbReference>
<dbReference type="OrthoDB" id="549353at2759"/>
<comment type="caution">
    <text evidence="3">The sequence shown here is derived from an EMBL/GenBank/DDBJ whole genome shotgun (WGS) entry which is preliminary data.</text>
</comment>
<dbReference type="Pfam" id="PF19687">
    <property type="entry name" value="MARF1_LOTUS"/>
    <property type="match status" value="1"/>
</dbReference>
<dbReference type="AlphaFoldDB" id="A0A162DB72"/>
<feature type="region of interest" description="Disordered" evidence="1">
    <location>
        <begin position="1011"/>
        <end position="1035"/>
    </location>
</feature>
<dbReference type="SUPFAM" id="SSF54928">
    <property type="entry name" value="RNA-binding domain, RBD"/>
    <property type="match status" value="1"/>
</dbReference>
<reference evidence="3 4" key="1">
    <citation type="submission" date="2016-03" db="EMBL/GenBank/DDBJ databases">
        <title>EvidentialGene: Evidence-directed Construction of Genes on Genomes.</title>
        <authorList>
            <person name="Gilbert D.G."/>
            <person name="Choi J.-H."/>
            <person name="Mockaitis K."/>
            <person name="Colbourne J."/>
            <person name="Pfrender M."/>
        </authorList>
    </citation>
    <scope>NUCLEOTIDE SEQUENCE [LARGE SCALE GENOMIC DNA]</scope>
    <source>
        <strain evidence="3 4">Xinb3</strain>
        <tissue evidence="3">Complete organism</tissue>
    </source>
</reference>
<dbReference type="STRING" id="35525.A0A162DB72"/>
<dbReference type="InterPro" id="IPR012677">
    <property type="entry name" value="Nucleotide-bd_a/b_plait_sf"/>
</dbReference>
<dbReference type="InterPro" id="IPR035979">
    <property type="entry name" value="RBD_domain_sf"/>
</dbReference>
<feature type="region of interest" description="Disordered" evidence="1">
    <location>
        <begin position="365"/>
        <end position="400"/>
    </location>
</feature>
<feature type="compositionally biased region" description="Polar residues" evidence="1">
    <location>
        <begin position="385"/>
        <end position="394"/>
    </location>
</feature>